<reference evidence="2" key="1">
    <citation type="submission" date="2025-08" db="UniProtKB">
        <authorList>
            <consortium name="Ensembl"/>
        </authorList>
    </citation>
    <scope>IDENTIFICATION</scope>
</reference>
<feature type="region of interest" description="Disordered" evidence="1">
    <location>
        <begin position="26"/>
        <end position="50"/>
    </location>
</feature>
<protein>
    <submittedName>
        <fullName evidence="2">Uncharacterized protein</fullName>
    </submittedName>
</protein>
<dbReference type="InParanoid" id="A0A3Q3GAC5"/>
<dbReference type="AlphaFoldDB" id="A0A3Q3GAC5"/>
<accession>A0A3Q3GAC5</accession>
<evidence type="ECO:0000313" key="3">
    <source>
        <dbReference type="Proteomes" id="UP000261660"/>
    </source>
</evidence>
<proteinExistence type="predicted"/>
<organism evidence="2 3">
    <name type="scientific">Labrus bergylta</name>
    <name type="common">ballan wrasse</name>
    <dbReference type="NCBI Taxonomy" id="56723"/>
    <lineage>
        <taxon>Eukaryota</taxon>
        <taxon>Metazoa</taxon>
        <taxon>Chordata</taxon>
        <taxon>Craniata</taxon>
        <taxon>Vertebrata</taxon>
        <taxon>Euteleostomi</taxon>
        <taxon>Actinopterygii</taxon>
        <taxon>Neopterygii</taxon>
        <taxon>Teleostei</taxon>
        <taxon>Neoteleostei</taxon>
        <taxon>Acanthomorphata</taxon>
        <taxon>Eupercaria</taxon>
        <taxon>Labriformes</taxon>
        <taxon>Labridae</taxon>
        <taxon>Labrus</taxon>
    </lineage>
</organism>
<reference evidence="2" key="2">
    <citation type="submission" date="2025-09" db="UniProtKB">
        <authorList>
            <consortium name="Ensembl"/>
        </authorList>
    </citation>
    <scope>IDENTIFICATION</scope>
</reference>
<name>A0A3Q3GAC5_9LABR</name>
<evidence type="ECO:0000256" key="1">
    <source>
        <dbReference type="SAM" id="MobiDB-lite"/>
    </source>
</evidence>
<evidence type="ECO:0000313" key="2">
    <source>
        <dbReference type="Ensembl" id="ENSLBEP00000027928.1"/>
    </source>
</evidence>
<keyword evidence="3" id="KW-1185">Reference proteome</keyword>
<dbReference type="Proteomes" id="UP000261660">
    <property type="component" value="Unplaced"/>
</dbReference>
<dbReference type="GeneTree" id="ENSGT00990000204393"/>
<dbReference type="Ensembl" id="ENSLBET00000029259.1">
    <property type="protein sequence ID" value="ENSLBEP00000027928.1"/>
    <property type="gene ID" value="ENSLBEG00000021181.1"/>
</dbReference>
<sequence>VGVVQNAGVHICIFYKRHCAKEHCGESQEEAQTPDPHTETLGPGDSPQTAAAHWLHQSQVSVHADQHEEQNAANVVHGDHHVDKLTEDLAKLPLVATSDGDSPEGEAGHHDQVSCRKVPQVHVGHAAGFPLQAEHAENQAIAHKPHHADQSHVGRL</sequence>